<dbReference type="InterPro" id="IPR044058">
    <property type="entry name" value="Lipoprotein_23"/>
</dbReference>
<reference evidence="1 2" key="1">
    <citation type="submission" date="2018-03" db="EMBL/GenBank/DDBJ databases">
        <title>Novel Streptomyces sp. from soil.</title>
        <authorList>
            <person name="Tan G.Y.A."/>
            <person name="Lee Z.Y."/>
        </authorList>
    </citation>
    <scope>NUCLEOTIDE SEQUENCE [LARGE SCALE GENOMIC DNA]</scope>
    <source>
        <strain evidence="1 2">ST5x</strain>
    </source>
</reference>
<dbReference type="Pfam" id="PF18966">
    <property type="entry name" value="Lipoprotein_23"/>
    <property type="match status" value="1"/>
</dbReference>
<dbReference type="EMBL" id="PVLV01000016">
    <property type="protein sequence ID" value="PRH80982.1"/>
    <property type="molecule type" value="Genomic_DNA"/>
</dbReference>
<dbReference type="AlphaFoldDB" id="A0A2S9Q2V6"/>
<comment type="caution">
    <text evidence="1">The sequence shown here is derived from an EMBL/GenBank/DDBJ whole genome shotgun (WGS) entry which is preliminary data.</text>
</comment>
<sequence>FRQGTLDVRCELDAKPAGHIGFLRVYVPGPDTAPDTRPREALTAFVTDEKGAAKARYTTPDLPGAPSNASTEVAYTVTDDILGAKPERALAVATPKGPVILHLGGLDAAEHQAMLPAFERAKRTVRVGH</sequence>
<gene>
    <name evidence="1" type="ORF">C6N75_01275</name>
</gene>
<feature type="non-terminal residue" evidence="1">
    <location>
        <position position="1"/>
    </location>
</feature>
<proteinExistence type="predicted"/>
<dbReference type="Proteomes" id="UP000239322">
    <property type="component" value="Unassembled WGS sequence"/>
</dbReference>
<accession>A0A2S9Q2V6</accession>
<name>A0A2S9Q2V6_9ACTN</name>
<dbReference type="RefSeq" id="WP_258177163.1">
    <property type="nucleotide sequence ID" value="NZ_PVLV01000016.1"/>
</dbReference>
<keyword evidence="2" id="KW-1185">Reference proteome</keyword>
<evidence type="ECO:0000313" key="2">
    <source>
        <dbReference type="Proteomes" id="UP000239322"/>
    </source>
</evidence>
<evidence type="ECO:0000313" key="1">
    <source>
        <dbReference type="EMBL" id="PRH80982.1"/>
    </source>
</evidence>
<protein>
    <submittedName>
        <fullName evidence="1">Uncharacterized protein</fullName>
    </submittedName>
</protein>
<organism evidence="1 2">
    <name type="scientific">Streptomyces solincola</name>
    <dbReference type="NCBI Taxonomy" id="2100817"/>
    <lineage>
        <taxon>Bacteria</taxon>
        <taxon>Bacillati</taxon>
        <taxon>Actinomycetota</taxon>
        <taxon>Actinomycetes</taxon>
        <taxon>Kitasatosporales</taxon>
        <taxon>Streptomycetaceae</taxon>
        <taxon>Streptomyces</taxon>
    </lineage>
</organism>